<evidence type="ECO:0000313" key="2">
    <source>
        <dbReference type="EMBL" id="ROJ62486.1"/>
    </source>
</evidence>
<proteinExistence type="predicted"/>
<comment type="caution">
    <text evidence="2">The sequence shown here is derived from an EMBL/GenBank/DDBJ whole genome shotgun (WGS) entry which is preliminary data.</text>
</comment>
<sequence>MKQHAGCKGAIASVALRNSPIIQEKNKKTRTLEMVSGVLKSRPPTRRKPHGEGPYPQQKNRSILIHTLIKLVLTSEEEQLTGVQREGQRRYDNHTQLTGTVPTTFTDVL</sequence>
<feature type="region of interest" description="Disordered" evidence="1">
    <location>
        <begin position="36"/>
        <end position="60"/>
    </location>
</feature>
<protein>
    <submittedName>
        <fullName evidence="2">Uncharacterized protein</fullName>
    </submittedName>
</protein>
<organism evidence="2 3">
    <name type="scientific">Anabarilius grahami</name>
    <name type="common">Kanglang fish</name>
    <name type="synonym">Barilius grahami</name>
    <dbReference type="NCBI Taxonomy" id="495550"/>
    <lineage>
        <taxon>Eukaryota</taxon>
        <taxon>Metazoa</taxon>
        <taxon>Chordata</taxon>
        <taxon>Craniata</taxon>
        <taxon>Vertebrata</taxon>
        <taxon>Euteleostomi</taxon>
        <taxon>Actinopterygii</taxon>
        <taxon>Neopterygii</taxon>
        <taxon>Teleostei</taxon>
        <taxon>Ostariophysi</taxon>
        <taxon>Cypriniformes</taxon>
        <taxon>Xenocyprididae</taxon>
        <taxon>Xenocypridinae</taxon>
        <taxon>Xenocypridinae incertae sedis</taxon>
        <taxon>Anabarilius</taxon>
    </lineage>
</organism>
<feature type="region of interest" description="Disordered" evidence="1">
    <location>
        <begin position="82"/>
        <end position="109"/>
    </location>
</feature>
<dbReference type="Proteomes" id="UP000281406">
    <property type="component" value="Unassembled WGS sequence"/>
</dbReference>
<accession>A0A3N0XUQ4</accession>
<reference evidence="2 3" key="1">
    <citation type="submission" date="2018-10" db="EMBL/GenBank/DDBJ databases">
        <title>Genome assembly for a Yunnan-Guizhou Plateau 3E fish, Anabarilius grahami (Regan), and its evolutionary and genetic applications.</title>
        <authorList>
            <person name="Jiang W."/>
        </authorList>
    </citation>
    <scope>NUCLEOTIDE SEQUENCE [LARGE SCALE GENOMIC DNA]</scope>
    <source>
        <strain evidence="2">AG-KIZ</strain>
        <tissue evidence="2">Muscle</tissue>
    </source>
</reference>
<feature type="compositionally biased region" description="Polar residues" evidence="1">
    <location>
        <begin position="94"/>
        <end position="109"/>
    </location>
</feature>
<dbReference type="EMBL" id="RJVU01059915">
    <property type="protein sequence ID" value="ROJ62486.1"/>
    <property type="molecule type" value="Genomic_DNA"/>
</dbReference>
<gene>
    <name evidence="2" type="ORF">DPX16_21472</name>
</gene>
<dbReference type="AlphaFoldDB" id="A0A3N0XUQ4"/>
<name>A0A3N0XUQ4_ANAGA</name>
<evidence type="ECO:0000313" key="3">
    <source>
        <dbReference type="Proteomes" id="UP000281406"/>
    </source>
</evidence>
<evidence type="ECO:0000256" key="1">
    <source>
        <dbReference type="SAM" id="MobiDB-lite"/>
    </source>
</evidence>
<keyword evidence="3" id="KW-1185">Reference proteome</keyword>